<name>X1GKL9_9ZZZZ</name>
<protein>
    <recommendedName>
        <fullName evidence="3">Glycosyl hydrolase family 32 N-terminal domain-containing protein</fullName>
    </recommendedName>
</protein>
<evidence type="ECO:0008006" key="3">
    <source>
        <dbReference type="Google" id="ProtNLM"/>
    </source>
</evidence>
<feature type="non-terminal residue" evidence="2">
    <location>
        <position position="1"/>
    </location>
</feature>
<evidence type="ECO:0000313" key="2">
    <source>
        <dbReference type="EMBL" id="GAH42164.1"/>
    </source>
</evidence>
<reference evidence="2" key="1">
    <citation type="journal article" date="2014" name="Front. Microbiol.">
        <title>High frequency of phylogenetically diverse reductive dehalogenase-homologous genes in deep subseafloor sedimentary metagenomes.</title>
        <authorList>
            <person name="Kawai M."/>
            <person name="Futagami T."/>
            <person name="Toyoda A."/>
            <person name="Takaki Y."/>
            <person name="Nishi S."/>
            <person name="Hori S."/>
            <person name="Arai W."/>
            <person name="Tsubouchi T."/>
            <person name="Morono Y."/>
            <person name="Uchiyama I."/>
            <person name="Ito T."/>
            <person name="Fujiyama A."/>
            <person name="Inagaki F."/>
            <person name="Takami H."/>
        </authorList>
    </citation>
    <scope>NUCLEOTIDE SEQUENCE</scope>
    <source>
        <strain evidence="2">Expedition CK06-06</strain>
    </source>
</reference>
<organism evidence="2">
    <name type="scientific">marine sediment metagenome</name>
    <dbReference type="NCBI Taxonomy" id="412755"/>
    <lineage>
        <taxon>unclassified sequences</taxon>
        <taxon>metagenomes</taxon>
        <taxon>ecological metagenomes</taxon>
    </lineage>
</organism>
<feature type="compositionally biased region" description="Pro residues" evidence="1">
    <location>
        <begin position="35"/>
        <end position="47"/>
    </location>
</feature>
<dbReference type="AlphaFoldDB" id="X1GKL9"/>
<feature type="region of interest" description="Disordered" evidence="1">
    <location>
        <begin position="22"/>
        <end position="53"/>
    </location>
</feature>
<accession>X1GKL9</accession>
<dbReference type="Gene3D" id="2.115.10.20">
    <property type="entry name" value="Glycosyl hydrolase domain, family 43"/>
    <property type="match status" value="1"/>
</dbReference>
<proteinExistence type="predicted"/>
<gene>
    <name evidence="2" type="ORF">S03H2_11448</name>
</gene>
<evidence type="ECO:0000256" key="1">
    <source>
        <dbReference type="SAM" id="MobiDB-lite"/>
    </source>
</evidence>
<dbReference type="EMBL" id="BARU01005845">
    <property type="protein sequence ID" value="GAH42164.1"/>
    <property type="molecule type" value="Genomic_DNA"/>
</dbReference>
<comment type="caution">
    <text evidence="2">The sequence shown here is derived from an EMBL/GenBank/DDBJ whole genome shotgun (WGS) entry which is preliminary data.</text>
</comment>
<dbReference type="InterPro" id="IPR023296">
    <property type="entry name" value="Glyco_hydro_beta-prop_sf"/>
</dbReference>
<dbReference type="SUPFAM" id="SSF75005">
    <property type="entry name" value="Arabinanase/levansucrase/invertase"/>
    <property type="match status" value="1"/>
</dbReference>
<sequence length="368" mass="39855">PTPFVDWLGTLSCHAQFASQIPGVDAGDSPLDQPHYPPDEPYTPPGDQPDGGWIYEPEVDAWFAYFQSGNSIRVRTAPLTRMGGEVKIPTDAEWTDRGVAISPGKSGSWDKRLTGALSPCTVVKKNGTYFLYYIGADGNRSTDGGPRHRALGVATSSDGINFTKYRGNPILKYLPHNNEEEGIFSAGATLDYTGEIIMYYSALDAGSATSTTVDSDVRLAVSSNGLNFTDKGDVLSHADSGVWGYGDELFPVGTFHKGIDPNDIWYVYYIAKGKAAYWDLALAWGSNKNNINSNTKKVLDVGSDWAKSGCPVHLSTDKIAVSICRNKVTQMRTASVDSPWTLSSPVQTYSTRTGGVIIPNRGISMLRS</sequence>